<dbReference type="InterPro" id="IPR005653">
    <property type="entry name" value="OstA-like_N"/>
</dbReference>
<evidence type="ECO:0000313" key="3">
    <source>
        <dbReference type="EMBL" id="GHB61293.1"/>
    </source>
</evidence>
<dbReference type="EMBL" id="BMXF01000001">
    <property type="protein sequence ID" value="GHB61293.1"/>
    <property type="molecule type" value="Genomic_DNA"/>
</dbReference>
<sequence length="539" mass="60431">MKNILLMCFLLISTWVAGQVRPPGLPNAASGGQQDIVELLPGSDSLTYSTENGIEIRRVVNNVRFKHKGSILYCDLAIQNVASNLIQAYGHVKVVQGDTITVTGDTLLYYGNTRFAIVSGKKAVLTDKNRTLTSKKLEYDMANGLAYYRLPGRTVDSANVLTSKEGIYNTRSKVFDYYGDVKLVNKKYVLTTDTLIYNSVTKWSYFNGPTKIVNSDGTLVAKRGQYNTETEESSFSTRTMVENDSYTLTGDSLFYDSQKQLGFAKGNVEILAKEDKTILTGDEGIYRGTEGFSKVFGHALVKSLVSEDTLYIRADTLYSVENKADSTRRLIGDKNVYIFKSDFQGRCDSVLYNTADSTVFFFRDPILWGQNYQMEADSISAFLVNNKIDRMLLRSNSFVISEDTLVAQFNQVKGRTINAYFNKESNLKRVFVDGNGQSAYYALDEDEKLIGLNRVECGKMNLQFEANRVNRIAFLGQPVGSLIPPQNIKAPQRQLEGFNWRIGEKPTLKQTIWAEDTPAKQAVEKAKEVETARLPKNSK</sequence>
<accession>A0A8J3G7Z3</accession>
<proteinExistence type="predicted"/>
<reference evidence="3 4" key="1">
    <citation type="journal article" date="2014" name="Int. J. Syst. Evol. Microbiol.">
        <title>Complete genome sequence of Corynebacterium casei LMG S-19264T (=DSM 44701T), isolated from a smear-ripened cheese.</title>
        <authorList>
            <consortium name="US DOE Joint Genome Institute (JGI-PGF)"/>
            <person name="Walter F."/>
            <person name="Albersmeier A."/>
            <person name="Kalinowski J."/>
            <person name="Ruckert C."/>
        </authorList>
    </citation>
    <scope>NUCLEOTIDE SEQUENCE [LARGE SCALE GENOMIC DNA]</scope>
    <source>
        <strain evidence="3 4">KCTC 12866</strain>
    </source>
</reference>
<name>A0A8J3G7Z3_9BACT</name>
<gene>
    <name evidence="3" type="ORF">GCM10007390_13840</name>
</gene>
<dbReference type="RefSeq" id="WP_189563592.1">
    <property type="nucleotide sequence ID" value="NZ_BMXF01000001.1"/>
</dbReference>
<keyword evidence="1" id="KW-0732">Signal</keyword>
<feature type="domain" description="Organic solvent tolerance-like N-terminal" evidence="2">
    <location>
        <begin position="42"/>
        <end position="193"/>
    </location>
</feature>
<dbReference type="Gene3D" id="2.60.450.10">
    <property type="entry name" value="Lipopolysaccharide (LPS) transport protein A like domain"/>
    <property type="match status" value="2"/>
</dbReference>
<dbReference type="AlphaFoldDB" id="A0A8J3G7Z3"/>
<organism evidence="3 4">
    <name type="scientific">Persicitalea jodogahamensis</name>
    <dbReference type="NCBI Taxonomy" id="402147"/>
    <lineage>
        <taxon>Bacteria</taxon>
        <taxon>Pseudomonadati</taxon>
        <taxon>Bacteroidota</taxon>
        <taxon>Cytophagia</taxon>
        <taxon>Cytophagales</taxon>
        <taxon>Spirosomataceae</taxon>
        <taxon>Persicitalea</taxon>
    </lineage>
</organism>
<evidence type="ECO:0000313" key="4">
    <source>
        <dbReference type="Proteomes" id="UP000598271"/>
    </source>
</evidence>
<feature type="chain" id="PRO_5035304480" description="Organic solvent tolerance-like N-terminal domain-containing protein" evidence="1">
    <location>
        <begin position="18"/>
        <end position="539"/>
    </location>
</feature>
<protein>
    <recommendedName>
        <fullName evidence="2">Organic solvent tolerance-like N-terminal domain-containing protein</fullName>
    </recommendedName>
</protein>
<evidence type="ECO:0000256" key="1">
    <source>
        <dbReference type="SAM" id="SignalP"/>
    </source>
</evidence>
<dbReference type="Pfam" id="PF13100">
    <property type="entry name" value="OstA_2"/>
    <property type="match status" value="1"/>
</dbReference>
<dbReference type="Proteomes" id="UP000598271">
    <property type="component" value="Unassembled WGS sequence"/>
</dbReference>
<keyword evidence="4" id="KW-1185">Reference proteome</keyword>
<feature type="signal peptide" evidence="1">
    <location>
        <begin position="1"/>
        <end position="17"/>
    </location>
</feature>
<comment type="caution">
    <text evidence="3">The sequence shown here is derived from an EMBL/GenBank/DDBJ whole genome shotgun (WGS) entry which is preliminary data.</text>
</comment>
<evidence type="ECO:0000259" key="2">
    <source>
        <dbReference type="Pfam" id="PF13100"/>
    </source>
</evidence>